<keyword evidence="1" id="KW-0812">Transmembrane</keyword>
<dbReference type="RefSeq" id="WP_376844671.1">
    <property type="nucleotide sequence ID" value="NZ_JBHSFW010000001.1"/>
</dbReference>
<dbReference type="EMBL" id="JBHSFW010000001">
    <property type="protein sequence ID" value="MFC4617638.1"/>
    <property type="molecule type" value="Genomic_DNA"/>
</dbReference>
<evidence type="ECO:0000313" key="3">
    <source>
        <dbReference type="Proteomes" id="UP001596022"/>
    </source>
</evidence>
<comment type="caution">
    <text evidence="2">The sequence shown here is derived from an EMBL/GenBank/DDBJ whole genome shotgun (WGS) entry which is preliminary data.</text>
</comment>
<evidence type="ECO:0000256" key="1">
    <source>
        <dbReference type="SAM" id="Phobius"/>
    </source>
</evidence>
<reference evidence="3" key="1">
    <citation type="journal article" date="2019" name="Int. J. Syst. Evol. Microbiol.">
        <title>The Global Catalogue of Microorganisms (GCM) 10K type strain sequencing project: providing services to taxonomists for standard genome sequencing and annotation.</title>
        <authorList>
            <consortium name="The Broad Institute Genomics Platform"/>
            <consortium name="The Broad Institute Genome Sequencing Center for Infectious Disease"/>
            <person name="Wu L."/>
            <person name="Ma J."/>
        </authorList>
    </citation>
    <scope>NUCLEOTIDE SEQUENCE [LARGE SCALE GENOMIC DNA]</scope>
    <source>
        <strain evidence="3">CGMCC 1.16306</strain>
    </source>
</reference>
<keyword evidence="1" id="KW-0472">Membrane</keyword>
<keyword evidence="3" id="KW-1185">Reference proteome</keyword>
<sequence>MSPAIIVWGMALLFGIVGYFILRRHSDGNRVTKKGIAWFAAIGLFVFVLIMSTVVLLNAKI</sequence>
<organism evidence="2 3">
    <name type="scientific">Camelliibacillus cellulosilyticus</name>
    <dbReference type="NCBI Taxonomy" id="2174486"/>
    <lineage>
        <taxon>Bacteria</taxon>
        <taxon>Bacillati</taxon>
        <taxon>Bacillota</taxon>
        <taxon>Bacilli</taxon>
        <taxon>Bacillales</taxon>
        <taxon>Sporolactobacillaceae</taxon>
        <taxon>Camelliibacillus</taxon>
    </lineage>
</organism>
<gene>
    <name evidence="2" type="ORF">ACFO4N_02720</name>
</gene>
<name>A0ABV9GID2_9BACL</name>
<evidence type="ECO:0000313" key="2">
    <source>
        <dbReference type="EMBL" id="MFC4617638.1"/>
    </source>
</evidence>
<protein>
    <submittedName>
        <fullName evidence="2">Uncharacterized protein</fullName>
    </submittedName>
</protein>
<dbReference type="Proteomes" id="UP001596022">
    <property type="component" value="Unassembled WGS sequence"/>
</dbReference>
<keyword evidence="1" id="KW-1133">Transmembrane helix</keyword>
<accession>A0ABV9GID2</accession>
<proteinExistence type="predicted"/>
<feature type="transmembrane region" description="Helical" evidence="1">
    <location>
        <begin position="6"/>
        <end position="23"/>
    </location>
</feature>
<feature type="transmembrane region" description="Helical" evidence="1">
    <location>
        <begin position="35"/>
        <end position="57"/>
    </location>
</feature>